<feature type="transmembrane region" description="Helical" evidence="6">
    <location>
        <begin position="314"/>
        <end position="343"/>
    </location>
</feature>
<dbReference type="InterPro" id="IPR001279">
    <property type="entry name" value="Metallo-B-lactamas"/>
</dbReference>
<dbReference type="NCBIfam" id="TIGR00361">
    <property type="entry name" value="ComEC_Rec2"/>
    <property type="match status" value="1"/>
</dbReference>
<dbReference type="SMART" id="SM00849">
    <property type="entry name" value="Lactamase_B"/>
    <property type="match status" value="1"/>
</dbReference>
<accession>A0A1N6RHX9</accession>
<keyword evidence="5 6" id="KW-0472">Membrane</keyword>
<keyword evidence="3 6" id="KW-0812">Transmembrane</keyword>
<feature type="domain" description="Metallo-beta-lactamase" evidence="7">
    <location>
        <begin position="504"/>
        <end position="689"/>
    </location>
</feature>
<dbReference type="InterPro" id="IPR036866">
    <property type="entry name" value="RibonucZ/Hydroxyglut_hydro"/>
</dbReference>
<dbReference type="STRING" id="49186.SAMN05421647_103340"/>
<evidence type="ECO:0000256" key="1">
    <source>
        <dbReference type="ARBA" id="ARBA00004651"/>
    </source>
</evidence>
<dbReference type="InterPro" id="IPR004797">
    <property type="entry name" value="Competence_ComEC/Rec2"/>
</dbReference>
<dbReference type="Gene3D" id="3.60.15.10">
    <property type="entry name" value="Ribonuclease Z/Hydroxyacylglutathione hydrolase-like"/>
    <property type="match status" value="1"/>
</dbReference>
<gene>
    <name evidence="8" type="ORF">SAMN05421647_103340</name>
</gene>
<evidence type="ECO:0000313" key="9">
    <source>
        <dbReference type="Proteomes" id="UP000186895"/>
    </source>
</evidence>
<evidence type="ECO:0000313" key="8">
    <source>
        <dbReference type="EMBL" id="SIQ28312.1"/>
    </source>
</evidence>
<dbReference type="eggNOG" id="COG0658">
    <property type="taxonomic scope" value="Bacteria"/>
</dbReference>
<dbReference type="Proteomes" id="UP000186895">
    <property type="component" value="Unassembled WGS sequence"/>
</dbReference>
<feature type="transmembrane region" description="Helical" evidence="6">
    <location>
        <begin position="363"/>
        <end position="380"/>
    </location>
</feature>
<dbReference type="eggNOG" id="COG2333">
    <property type="taxonomic scope" value="Bacteria"/>
</dbReference>
<dbReference type="PANTHER" id="PTHR30619">
    <property type="entry name" value="DNA INTERNALIZATION/COMPETENCE PROTEIN COMEC/REC2"/>
    <property type="match status" value="1"/>
</dbReference>
<feature type="transmembrane region" description="Helical" evidence="6">
    <location>
        <begin position="221"/>
        <end position="245"/>
    </location>
</feature>
<evidence type="ECO:0000256" key="2">
    <source>
        <dbReference type="ARBA" id="ARBA00022475"/>
    </source>
</evidence>
<evidence type="ECO:0000256" key="3">
    <source>
        <dbReference type="ARBA" id="ARBA00022692"/>
    </source>
</evidence>
<protein>
    <submittedName>
        <fullName evidence="8">Competence protein ComEC</fullName>
    </submittedName>
</protein>
<keyword evidence="9" id="KW-1185">Reference proteome</keyword>
<evidence type="ECO:0000259" key="7">
    <source>
        <dbReference type="SMART" id="SM00849"/>
    </source>
</evidence>
<comment type="subcellular location">
    <subcellularLocation>
        <location evidence="1">Cell membrane</location>
        <topology evidence="1">Multi-pass membrane protein</topology>
    </subcellularLocation>
</comment>
<feature type="transmembrane region" description="Helical" evidence="6">
    <location>
        <begin position="257"/>
        <end position="277"/>
    </location>
</feature>
<dbReference type="GO" id="GO:0030420">
    <property type="term" value="P:establishment of competence for transformation"/>
    <property type="evidence" value="ECO:0007669"/>
    <property type="project" value="InterPro"/>
</dbReference>
<organism evidence="8 9">
    <name type="scientific">Marinobacterium stanieri</name>
    <dbReference type="NCBI Taxonomy" id="49186"/>
    <lineage>
        <taxon>Bacteria</taxon>
        <taxon>Pseudomonadati</taxon>
        <taxon>Pseudomonadota</taxon>
        <taxon>Gammaproteobacteria</taxon>
        <taxon>Oceanospirillales</taxon>
        <taxon>Oceanospirillaceae</taxon>
        <taxon>Marinobacterium</taxon>
    </lineage>
</organism>
<keyword evidence="2" id="KW-1003">Cell membrane</keyword>
<keyword evidence="4 6" id="KW-1133">Transmembrane helix</keyword>
<feature type="transmembrane region" description="Helical" evidence="6">
    <location>
        <begin position="40"/>
        <end position="56"/>
    </location>
</feature>
<evidence type="ECO:0000256" key="5">
    <source>
        <dbReference type="ARBA" id="ARBA00023136"/>
    </source>
</evidence>
<proteinExistence type="predicted"/>
<dbReference type="Pfam" id="PF03772">
    <property type="entry name" value="Competence"/>
    <property type="match status" value="1"/>
</dbReference>
<dbReference type="Pfam" id="PF00753">
    <property type="entry name" value="Lactamase_B"/>
    <property type="match status" value="1"/>
</dbReference>
<dbReference type="SUPFAM" id="SSF56281">
    <property type="entry name" value="Metallo-hydrolase/oxidoreductase"/>
    <property type="match status" value="1"/>
</dbReference>
<dbReference type="RefSeq" id="WP_076462500.1">
    <property type="nucleotide sequence ID" value="NZ_FTMN01000003.1"/>
</dbReference>
<evidence type="ECO:0000256" key="4">
    <source>
        <dbReference type="ARBA" id="ARBA00022989"/>
    </source>
</evidence>
<feature type="transmembrane region" description="Helical" evidence="6">
    <location>
        <begin position="12"/>
        <end position="33"/>
    </location>
</feature>
<feature type="transmembrane region" description="Helical" evidence="6">
    <location>
        <begin position="387"/>
        <end position="408"/>
    </location>
</feature>
<feature type="transmembrane region" description="Helical" evidence="6">
    <location>
        <begin position="453"/>
        <end position="485"/>
    </location>
</feature>
<dbReference type="Pfam" id="PF13567">
    <property type="entry name" value="DUF4131"/>
    <property type="match status" value="1"/>
</dbReference>
<dbReference type="InterPro" id="IPR035681">
    <property type="entry name" value="ComA-like_MBL"/>
</dbReference>
<reference evidence="9" key="1">
    <citation type="submission" date="2017-01" db="EMBL/GenBank/DDBJ databases">
        <authorList>
            <person name="Varghese N."/>
            <person name="Submissions S."/>
        </authorList>
    </citation>
    <scope>NUCLEOTIDE SEQUENCE [LARGE SCALE GENOMIC DNA]</scope>
    <source>
        <strain evidence="9">DSM 7027</strain>
    </source>
</reference>
<dbReference type="InterPro" id="IPR052159">
    <property type="entry name" value="Competence_DNA_uptake"/>
</dbReference>
<dbReference type="GO" id="GO:0005886">
    <property type="term" value="C:plasma membrane"/>
    <property type="evidence" value="ECO:0007669"/>
    <property type="project" value="UniProtKB-SubCell"/>
</dbReference>
<evidence type="ECO:0000256" key="6">
    <source>
        <dbReference type="SAM" id="Phobius"/>
    </source>
</evidence>
<dbReference type="EMBL" id="FTMN01000003">
    <property type="protein sequence ID" value="SIQ28312.1"/>
    <property type="molecule type" value="Genomic_DNA"/>
</dbReference>
<sequence>MITYLAGIMLPAILPSLQYALLLALILALGCLWRRWRNSLLTLVLGVCIASSYGAWQLHHRLDQPRIDVTLSGEVVGLPVSRNGRLQFVLGISQVLTDSQAAIRLRKVKLSDYESDVELRTGDQVVVRARLKPPRGLYNPEAYDLERHYLASGLDARGYVREWVELKPSAPGPWQWRQMLRDHLTEHYDRTAAGTLTALVLGERVAFTDREREVLRITGTAHLMVVSGLHVAVVAGFAWFLGRLAAAVCAGVTGNRACIRVLPLVFVVALVTVYAWLAGWGLPVQRAWLMMLVFVLGSWRLLQLTAWQRWRWALVVVVSIQPLAVLEAGTWLSFTAVALIILASQSGASVKRWTDMPAAWAKIQLSLFLGMLPITVLYFQQFNPLGILVNLIAVPLLTMVVWVLPLVLPLAVSLPALRGHVEAFIAQYWQGLEWAADAAGLYMTTIKPDAGRVLLSLLIGCCALLPLGWLYRLLVCVAFLPLLWVKQTPLENGRFEALVFDVGQGQAVLVKTAAGNVLYDTGPGYRSGGAAFDYAIAPYLRAEGINQLHTLILSHDDMDHSGGYEALLREVQVDRLLAGEPEQRKGSIACVDQRWVMGGTEFRVLPAYSGSTEALASNERSCVLSVRNEKCSLLLTGDLGHSGEYRLLSAGRVQPHTWLIAGHHGSRDSTSTELLEQVQPRRVLISAGFANHFGHPHPEVLQRLGAHNIPWIETGNAGAITLSANADGCLLSQHRQTKKRYWTAG</sequence>
<dbReference type="InterPro" id="IPR004477">
    <property type="entry name" value="ComEC_N"/>
</dbReference>
<name>A0A1N6RHX9_9GAMM</name>
<dbReference type="InterPro" id="IPR025405">
    <property type="entry name" value="DUF4131"/>
</dbReference>
<dbReference type="NCBIfam" id="TIGR00360">
    <property type="entry name" value="ComEC_N-term"/>
    <property type="match status" value="1"/>
</dbReference>
<dbReference type="PANTHER" id="PTHR30619:SF1">
    <property type="entry name" value="RECOMBINATION PROTEIN 2"/>
    <property type="match status" value="1"/>
</dbReference>
<dbReference type="CDD" id="cd07731">
    <property type="entry name" value="ComA-like_MBL-fold"/>
    <property type="match status" value="1"/>
</dbReference>
<dbReference type="AlphaFoldDB" id="A0A1N6RHX9"/>